<dbReference type="InterPro" id="IPR009010">
    <property type="entry name" value="Asp_de-COase-like_dom_sf"/>
</dbReference>
<dbReference type="Gene3D" id="2.40.40.20">
    <property type="match status" value="1"/>
</dbReference>
<name>A0A444ES14_ENSVE</name>
<dbReference type="EMBL" id="AMZH03003898">
    <property type="protein sequence ID" value="RRT70807.1"/>
    <property type="molecule type" value="Genomic_DNA"/>
</dbReference>
<evidence type="ECO:0000313" key="2">
    <source>
        <dbReference type="EMBL" id="RZR75521.1"/>
    </source>
</evidence>
<organism evidence="1 3">
    <name type="scientific">Ensete ventricosum</name>
    <name type="common">Abyssinian banana</name>
    <name type="synonym">Musa ensete</name>
    <dbReference type="NCBI Taxonomy" id="4639"/>
    <lineage>
        <taxon>Eukaryota</taxon>
        <taxon>Viridiplantae</taxon>
        <taxon>Streptophyta</taxon>
        <taxon>Embryophyta</taxon>
        <taxon>Tracheophyta</taxon>
        <taxon>Spermatophyta</taxon>
        <taxon>Magnoliopsida</taxon>
        <taxon>Liliopsida</taxon>
        <taxon>Zingiberales</taxon>
        <taxon>Musaceae</taxon>
        <taxon>Ensete</taxon>
    </lineage>
</organism>
<accession>A0A444ES14</accession>
<sequence>MAGRFGFGASSAADSMMVVNTPSQDHALTNFAYCSPADLNKFASPGSKHVLIFVGDSVVLTLRYPCFCPSNYEDVF</sequence>
<reference evidence="2" key="2">
    <citation type="journal article" date="2018" name="Data Brief">
        <title>Genome sequence data from 17 accessions of Ensete ventricosum, a staple food crop for millions in Ethiopia.</title>
        <authorList>
            <person name="Yemataw Z."/>
            <person name="Muzemil S."/>
            <person name="Ambachew D."/>
            <person name="Tripathi L."/>
            <person name="Tesfaye K."/>
            <person name="Chala A."/>
            <person name="Farbos A."/>
            <person name="O'Neill P."/>
            <person name="Moore K."/>
            <person name="Grant M."/>
            <person name="Studholme D.J."/>
        </authorList>
    </citation>
    <scope>NUCLEOTIDE SEQUENCE [LARGE SCALE GENOMIC DNA]</scope>
    <source>
        <tissue evidence="2">Leaf</tissue>
    </source>
</reference>
<gene>
    <name evidence="1" type="ORF">B296_00033894</name>
    <name evidence="2" type="ORF">BHM03_00060069</name>
</gene>
<dbReference type="Proteomes" id="UP000290560">
    <property type="component" value="Unassembled WGS sequence"/>
</dbReference>
<proteinExistence type="predicted"/>
<evidence type="ECO:0000313" key="3">
    <source>
        <dbReference type="Proteomes" id="UP000287651"/>
    </source>
</evidence>
<evidence type="ECO:0000313" key="1">
    <source>
        <dbReference type="EMBL" id="RRT70807.1"/>
    </source>
</evidence>
<dbReference type="AlphaFoldDB" id="A0A444ES14"/>
<dbReference type="EMBL" id="KV876888">
    <property type="protein sequence ID" value="RZR75521.1"/>
    <property type="molecule type" value="Genomic_DNA"/>
</dbReference>
<reference evidence="1 3" key="1">
    <citation type="journal article" date="2014" name="Agronomy (Basel)">
        <title>A Draft Genome Sequence for Ensete ventricosum, the Drought-Tolerant Tree Against Hunger.</title>
        <authorList>
            <person name="Harrison J."/>
            <person name="Moore K.A."/>
            <person name="Paszkiewicz K."/>
            <person name="Jones T."/>
            <person name="Grant M."/>
            <person name="Ambacheew D."/>
            <person name="Muzemil S."/>
            <person name="Studholme D.J."/>
        </authorList>
    </citation>
    <scope>NUCLEOTIDE SEQUENCE [LARGE SCALE GENOMIC DNA]</scope>
</reference>
<dbReference type="SUPFAM" id="SSF50692">
    <property type="entry name" value="ADC-like"/>
    <property type="match status" value="1"/>
</dbReference>
<protein>
    <submittedName>
        <fullName evidence="1">Uncharacterized protein</fullName>
    </submittedName>
</protein>
<dbReference type="Proteomes" id="UP000287651">
    <property type="component" value="Unassembled WGS sequence"/>
</dbReference>
<reference evidence="1" key="3">
    <citation type="submission" date="2018-09" db="EMBL/GenBank/DDBJ databases">
        <authorList>
            <person name="Harrison J."/>
            <person name="Moore K.A."/>
            <person name="Paszkiewicz K."/>
            <person name="Jones T."/>
            <person name="Grant M."/>
            <person name="Ambacheew D."/>
            <person name="Muzemil S."/>
            <person name="Studholme D."/>
        </authorList>
    </citation>
    <scope>NUCLEOTIDE SEQUENCE</scope>
</reference>